<dbReference type="InterPro" id="IPR024185">
    <property type="entry name" value="FTHF_cligase-like_sf"/>
</dbReference>
<evidence type="ECO:0000313" key="7">
    <source>
        <dbReference type="Proteomes" id="UP000824139"/>
    </source>
</evidence>
<reference evidence="6" key="1">
    <citation type="submission" date="2020-10" db="EMBL/GenBank/DDBJ databases">
        <authorList>
            <person name="Gilroy R."/>
        </authorList>
    </citation>
    <scope>NUCLEOTIDE SEQUENCE</scope>
    <source>
        <strain evidence="6">CHK152-2994</strain>
    </source>
</reference>
<keyword evidence="3 4" id="KW-0067">ATP-binding</keyword>
<dbReference type="Proteomes" id="UP000824139">
    <property type="component" value="Unassembled WGS sequence"/>
</dbReference>
<accession>A0A9D1FX42</accession>
<dbReference type="InterPro" id="IPR037171">
    <property type="entry name" value="NagB/RpiA_transferase-like"/>
</dbReference>
<comment type="cofactor">
    <cofactor evidence="5">
        <name>Mg(2+)</name>
        <dbReference type="ChEBI" id="CHEBI:18420"/>
    </cofactor>
</comment>
<name>A0A9D1FX42_9BACT</name>
<dbReference type="GO" id="GO:0046872">
    <property type="term" value="F:metal ion binding"/>
    <property type="evidence" value="ECO:0007669"/>
    <property type="project" value="UniProtKB-KW"/>
</dbReference>
<dbReference type="PANTHER" id="PTHR23407:SF1">
    <property type="entry name" value="5-FORMYLTETRAHYDROFOLATE CYCLO-LIGASE"/>
    <property type="match status" value="1"/>
</dbReference>
<dbReference type="GO" id="GO:0005524">
    <property type="term" value="F:ATP binding"/>
    <property type="evidence" value="ECO:0007669"/>
    <property type="project" value="UniProtKB-KW"/>
</dbReference>
<dbReference type="PANTHER" id="PTHR23407">
    <property type="entry name" value="ATPASE INHIBITOR/5-FORMYLTETRAHYDROFOLATE CYCLO-LIGASE"/>
    <property type="match status" value="1"/>
</dbReference>
<dbReference type="NCBIfam" id="TIGR02727">
    <property type="entry name" value="MTHFS_bact"/>
    <property type="match status" value="1"/>
</dbReference>
<dbReference type="GO" id="GO:0030272">
    <property type="term" value="F:5-formyltetrahydrofolate cyclo-ligase activity"/>
    <property type="evidence" value="ECO:0007669"/>
    <property type="project" value="UniProtKB-EC"/>
</dbReference>
<comment type="similarity">
    <text evidence="1 5">Belongs to the 5-formyltetrahydrofolate cyclo-ligase family.</text>
</comment>
<dbReference type="Gene3D" id="3.40.50.10420">
    <property type="entry name" value="NagB/RpiA/CoA transferase-like"/>
    <property type="match status" value="1"/>
</dbReference>
<protein>
    <recommendedName>
        <fullName evidence="5">5-formyltetrahydrofolate cyclo-ligase</fullName>
        <ecNumber evidence="5">6.3.3.2</ecNumber>
    </recommendedName>
</protein>
<dbReference type="Pfam" id="PF01812">
    <property type="entry name" value="5-FTHF_cyc-lig"/>
    <property type="match status" value="1"/>
</dbReference>
<dbReference type="PIRSF" id="PIRSF006806">
    <property type="entry name" value="FTHF_cligase"/>
    <property type="match status" value="1"/>
</dbReference>
<organism evidence="6 7">
    <name type="scientific">Candidatus Scatenecus faecavium</name>
    <dbReference type="NCBI Taxonomy" id="2840915"/>
    <lineage>
        <taxon>Bacteria</taxon>
        <taxon>Candidatus Scatenecus</taxon>
    </lineage>
</organism>
<keyword evidence="5" id="KW-0460">Magnesium</keyword>
<sequence length="169" mass="19073">MENKTDLRIWAKSLRKTLPLDAISTAIARKIRQNPEFQQAKNVLLYSPSKYEINLLALLEEDKNFFLPKVNGKELLICPFKKGDALEISSFNIKEPCSNPVDPCCLDLAIVPALAADKNCFRLGYGGGFYDRFLAQNKVKTITPVARQLLIEKLPVEKFDVPVDFVITD</sequence>
<dbReference type="EMBL" id="DVJO01000186">
    <property type="protein sequence ID" value="HIS83667.1"/>
    <property type="molecule type" value="Genomic_DNA"/>
</dbReference>
<keyword evidence="6" id="KW-0436">Ligase</keyword>
<gene>
    <name evidence="6" type="ORF">IAD41_08710</name>
</gene>
<comment type="caution">
    <text evidence="6">The sequence shown here is derived from an EMBL/GenBank/DDBJ whole genome shotgun (WGS) entry which is preliminary data.</text>
</comment>
<evidence type="ECO:0000256" key="3">
    <source>
        <dbReference type="ARBA" id="ARBA00022840"/>
    </source>
</evidence>
<dbReference type="GO" id="GO:0009396">
    <property type="term" value="P:folic acid-containing compound biosynthetic process"/>
    <property type="evidence" value="ECO:0007669"/>
    <property type="project" value="TreeGrafter"/>
</dbReference>
<evidence type="ECO:0000256" key="2">
    <source>
        <dbReference type="ARBA" id="ARBA00022741"/>
    </source>
</evidence>
<dbReference type="EC" id="6.3.3.2" evidence="5"/>
<comment type="catalytic activity">
    <reaction evidence="5">
        <text>(6S)-5-formyl-5,6,7,8-tetrahydrofolate + ATP = (6R)-5,10-methenyltetrahydrofolate + ADP + phosphate</text>
        <dbReference type="Rhea" id="RHEA:10488"/>
        <dbReference type="ChEBI" id="CHEBI:30616"/>
        <dbReference type="ChEBI" id="CHEBI:43474"/>
        <dbReference type="ChEBI" id="CHEBI:57455"/>
        <dbReference type="ChEBI" id="CHEBI:57457"/>
        <dbReference type="ChEBI" id="CHEBI:456216"/>
        <dbReference type="EC" id="6.3.3.2"/>
    </reaction>
</comment>
<feature type="binding site" evidence="4">
    <location>
        <position position="52"/>
    </location>
    <ligand>
        <name>substrate</name>
    </ligand>
</feature>
<reference evidence="6" key="2">
    <citation type="journal article" date="2021" name="PeerJ">
        <title>Extensive microbial diversity within the chicken gut microbiome revealed by metagenomics and culture.</title>
        <authorList>
            <person name="Gilroy R."/>
            <person name="Ravi A."/>
            <person name="Getino M."/>
            <person name="Pursley I."/>
            <person name="Horton D.L."/>
            <person name="Alikhan N.F."/>
            <person name="Baker D."/>
            <person name="Gharbi K."/>
            <person name="Hall N."/>
            <person name="Watson M."/>
            <person name="Adriaenssens E.M."/>
            <person name="Foster-Nyarko E."/>
            <person name="Jarju S."/>
            <person name="Secka A."/>
            <person name="Antonio M."/>
            <person name="Oren A."/>
            <person name="Chaudhuri R.R."/>
            <person name="La Ragione R."/>
            <person name="Hildebrand F."/>
            <person name="Pallen M.J."/>
        </authorList>
    </citation>
    <scope>NUCLEOTIDE SEQUENCE</scope>
    <source>
        <strain evidence="6">CHK152-2994</strain>
    </source>
</reference>
<proteinExistence type="inferred from homology"/>
<evidence type="ECO:0000256" key="4">
    <source>
        <dbReference type="PIRSR" id="PIRSR006806-1"/>
    </source>
</evidence>
<dbReference type="InterPro" id="IPR002698">
    <property type="entry name" value="FTHF_cligase"/>
</dbReference>
<evidence type="ECO:0000256" key="1">
    <source>
        <dbReference type="ARBA" id="ARBA00010638"/>
    </source>
</evidence>
<dbReference type="AlphaFoldDB" id="A0A9D1FX42"/>
<keyword evidence="5" id="KW-0479">Metal-binding</keyword>
<dbReference type="GO" id="GO:0035999">
    <property type="term" value="P:tetrahydrofolate interconversion"/>
    <property type="evidence" value="ECO:0007669"/>
    <property type="project" value="TreeGrafter"/>
</dbReference>
<feature type="binding site" evidence="4">
    <location>
        <begin position="122"/>
        <end position="130"/>
    </location>
    <ligand>
        <name>ATP</name>
        <dbReference type="ChEBI" id="CHEBI:30616"/>
    </ligand>
</feature>
<keyword evidence="2 4" id="KW-0547">Nucleotide-binding</keyword>
<dbReference type="SUPFAM" id="SSF100950">
    <property type="entry name" value="NagB/RpiA/CoA transferase-like"/>
    <property type="match status" value="1"/>
</dbReference>
<evidence type="ECO:0000256" key="5">
    <source>
        <dbReference type="RuleBase" id="RU361279"/>
    </source>
</evidence>
<evidence type="ECO:0000313" key="6">
    <source>
        <dbReference type="EMBL" id="HIS83667.1"/>
    </source>
</evidence>